<dbReference type="OrthoDB" id="24041at2"/>
<dbReference type="AlphaFoldDB" id="A0A1G5RPC7"/>
<name>A0A1G5RPC7_9FIRM</name>
<dbReference type="Gene3D" id="3.30.1490.20">
    <property type="entry name" value="ATP-grasp fold, A domain"/>
    <property type="match status" value="1"/>
</dbReference>
<evidence type="ECO:0000313" key="7">
    <source>
        <dbReference type="Proteomes" id="UP000199208"/>
    </source>
</evidence>
<dbReference type="Pfam" id="PF13535">
    <property type="entry name" value="ATP-grasp_4"/>
    <property type="match status" value="1"/>
</dbReference>
<dbReference type="Gene3D" id="3.30.470.20">
    <property type="entry name" value="ATP-grasp fold, B domain"/>
    <property type="match status" value="1"/>
</dbReference>
<dbReference type="PANTHER" id="PTHR43585:SF2">
    <property type="entry name" value="ATP-GRASP ENZYME FSQD"/>
    <property type="match status" value="1"/>
</dbReference>
<proteinExistence type="predicted"/>
<dbReference type="Gene3D" id="3.40.50.20">
    <property type="match status" value="1"/>
</dbReference>
<protein>
    <submittedName>
        <fullName evidence="6">ATP-grasp domain-containing protein</fullName>
    </submittedName>
</protein>
<keyword evidence="2 4" id="KW-0547">Nucleotide-binding</keyword>
<dbReference type="PANTHER" id="PTHR43585">
    <property type="entry name" value="FUMIPYRROLE BIOSYNTHESIS PROTEIN C"/>
    <property type="match status" value="1"/>
</dbReference>
<keyword evidence="3 4" id="KW-0067">ATP-binding</keyword>
<dbReference type="PROSITE" id="PS50975">
    <property type="entry name" value="ATP_GRASP"/>
    <property type="match status" value="1"/>
</dbReference>
<evidence type="ECO:0000256" key="4">
    <source>
        <dbReference type="PROSITE-ProRule" id="PRU00409"/>
    </source>
</evidence>
<dbReference type="RefSeq" id="WP_092588838.1">
    <property type="nucleotide sequence ID" value="NZ_FMWL01000001.1"/>
</dbReference>
<evidence type="ECO:0000259" key="5">
    <source>
        <dbReference type="PROSITE" id="PS50975"/>
    </source>
</evidence>
<keyword evidence="7" id="KW-1185">Reference proteome</keyword>
<dbReference type="GO" id="GO:0046872">
    <property type="term" value="F:metal ion binding"/>
    <property type="evidence" value="ECO:0007669"/>
    <property type="project" value="InterPro"/>
</dbReference>
<organism evidence="6 7">
    <name type="scientific">Acidaminobacter hydrogenoformans DSM 2784</name>
    <dbReference type="NCBI Taxonomy" id="1120920"/>
    <lineage>
        <taxon>Bacteria</taxon>
        <taxon>Bacillati</taxon>
        <taxon>Bacillota</taxon>
        <taxon>Clostridia</taxon>
        <taxon>Peptostreptococcales</taxon>
        <taxon>Acidaminobacteraceae</taxon>
        <taxon>Acidaminobacter</taxon>
    </lineage>
</organism>
<dbReference type="Proteomes" id="UP000199208">
    <property type="component" value="Unassembled WGS sequence"/>
</dbReference>
<dbReference type="InterPro" id="IPR013815">
    <property type="entry name" value="ATP_grasp_subdomain_1"/>
</dbReference>
<keyword evidence="1" id="KW-0436">Ligase</keyword>
<reference evidence="6 7" key="1">
    <citation type="submission" date="2016-10" db="EMBL/GenBank/DDBJ databases">
        <authorList>
            <person name="de Groot N.N."/>
        </authorList>
    </citation>
    <scope>NUCLEOTIDE SEQUENCE [LARGE SCALE GENOMIC DNA]</scope>
    <source>
        <strain evidence="6 7">DSM 2784</strain>
    </source>
</reference>
<dbReference type="GO" id="GO:0016874">
    <property type="term" value="F:ligase activity"/>
    <property type="evidence" value="ECO:0007669"/>
    <property type="project" value="UniProtKB-KW"/>
</dbReference>
<dbReference type="SUPFAM" id="SSF56059">
    <property type="entry name" value="Glutathione synthetase ATP-binding domain-like"/>
    <property type="match status" value="1"/>
</dbReference>
<dbReference type="InterPro" id="IPR011761">
    <property type="entry name" value="ATP-grasp"/>
</dbReference>
<accession>A0A1G5RPC7</accession>
<evidence type="ECO:0000313" key="6">
    <source>
        <dbReference type="EMBL" id="SCZ75963.1"/>
    </source>
</evidence>
<gene>
    <name evidence="6" type="ORF">SAMN03080599_00001</name>
</gene>
<dbReference type="EMBL" id="FMWL01000001">
    <property type="protein sequence ID" value="SCZ75963.1"/>
    <property type="molecule type" value="Genomic_DNA"/>
</dbReference>
<evidence type="ECO:0000256" key="2">
    <source>
        <dbReference type="ARBA" id="ARBA00022741"/>
    </source>
</evidence>
<dbReference type="GO" id="GO:0005524">
    <property type="term" value="F:ATP binding"/>
    <property type="evidence" value="ECO:0007669"/>
    <property type="project" value="UniProtKB-UniRule"/>
</dbReference>
<feature type="domain" description="ATP-grasp" evidence="5">
    <location>
        <begin position="117"/>
        <end position="310"/>
    </location>
</feature>
<evidence type="ECO:0000256" key="3">
    <source>
        <dbReference type="ARBA" id="ARBA00022840"/>
    </source>
</evidence>
<evidence type="ECO:0000256" key="1">
    <source>
        <dbReference type="ARBA" id="ARBA00022598"/>
    </source>
</evidence>
<sequence length="391" mass="44605">MNYIVVSPNFPANFIPFSVALKNKGVTVLGIGEDAYDTLTPEIKAALTEYYRVDSMEDYNQMFKAVAFFSHKYGKIDRIESHIEHWLESDARLRTDFNIPGLKTEDMARVKFKSGMKKVFKRAGLEVAPGTLIKNRKNAETFIKKHGYPVIVKPDQGVGAMGTFKIDSPEKLETFLENLENNESDNLYIMEAFVNANIHSFDGLLDQDGEIVFFSSLTYGAGVMESVNDGNDTDFYISKDIDKKVIEAGIKAVNAFKMKERFFHLELFVTPKHEIIALEMNARLPGGKIVDMFNYANDINIFEQYANVVTKNVFDAEITRPYSCFYVGRKDSLNYKRTLEDILEAYKDEIVHHYKVEKIFSTAIGDYGIIFRTADHKKGLEIRKEMLAKQA</sequence>
<dbReference type="STRING" id="1120920.SAMN03080599_00001"/>
<dbReference type="InterPro" id="IPR052032">
    <property type="entry name" value="ATP-dep_AA_Ligase"/>
</dbReference>